<sequence length="567" mass="62528">MPMADRFRLTLAQLNPTVGALQANADKAYAAWQQGRAAGADMVALPEMFLTGYQTQDLIAKRAFVRDATAAMEALGARITDGPALGIGGPFWDDSGQYNAYWVWKDGKLVARMLKHELPHKGIFDEYRLFDIGPISGPYAINGVRIGSPICEDAWHPDVTETLAETGAEILIVPNGSPYYRSKLDTRMNHMVARVTETGLPLVYLNAVGGQDDQVFDGASFVLNRHGVLAAQFAPFDEIVDHVDFERGVDGWACVAGRDDPQPSEWEQDYRAMVMGTADYLGKSGFSKVVLGLSGGIDSALVATIAADALGPENVHCVMLPSEYTSQSSLDDAADLATRQNMRLDTVKIDGARDAVNGALAHLMAGTKPDVTEENIQSRLRGVMLMAISNKFGEMLLTTGNKSEMAVGYATIYGDMNGGYNPIKDLYKTRVFETCRWRNANHRDWMKGAPGEVIPPNIIDKPPSAELRPDQRDDDSLPPYPVLDAILEGLVEDDASVVDLVARGFEHDTIKKVEHLLYIAEWKRFQSAPGPRISRKAFWLDRRYPMVNRWRDTGHGRARPEPREPES</sequence>
<keyword evidence="4 7" id="KW-0547">Nucleotide-binding</keyword>
<feature type="binding site" evidence="7">
    <location>
        <position position="399"/>
    </location>
    <ligand>
        <name>ATP</name>
        <dbReference type="ChEBI" id="CHEBI:30616"/>
    </ligand>
</feature>
<dbReference type="CDD" id="cd00553">
    <property type="entry name" value="NAD_synthase"/>
    <property type="match status" value="1"/>
</dbReference>
<dbReference type="FunFam" id="3.40.50.620:FF:000106">
    <property type="entry name" value="Glutamine-dependent NAD(+) synthetase"/>
    <property type="match status" value="1"/>
</dbReference>
<evidence type="ECO:0000256" key="9">
    <source>
        <dbReference type="RuleBase" id="RU003811"/>
    </source>
</evidence>
<evidence type="ECO:0000256" key="2">
    <source>
        <dbReference type="ARBA" id="ARBA00007145"/>
    </source>
</evidence>
<feature type="binding site" evidence="7">
    <location>
        <begin position="292"/>
        <end position="299"/>
    </location>
    <ligand>
        <name>ATP</name>
        <dbReference type="ChEBI" id="CHEBI:30616"/>
    </ligand>
</feature>
<evidence type="ECO:0000256" key="7">
    <source>
        <dbReference type="HAMAP-Rule" id="MF_02090"/>
    </source>
</evidence>
<comment type="pathway">
    <text evidence="1 7 8">Cofactor biosynthesis; NAD(+) biosynthesis; NAD(+) from deamido-NAD(+) (L-Gln route): step 1/1.</text>
</comment>
<proteinExistence type="inferred from homology"/>
<dbReference type="CDD" id="cd07570">
    <property type="entry name" value="GAT_Gln-NAD-synth"/>
    <property type="match status" value="1"/>
</dbReference>
<dbReference type="GO" id="GO:0005524">
    <property type="term" value="F:ATP binding"/>
    <property type="evidence" value="ECO:0007669"/>
    <property type="project" value="UniProtKB-UniRule"/>
</dbReference>
<evidence type="ECO:0000313" key="12">
    <source>
        <dbReference type="EMBL" id="KEO60353.1"/>
    </source>
</evidence>
<feature type="active site" description="For glutaminase activity" evidence="7">
    <location>
        <position position="115"/>
    </location>
</feature>
<evidence type="ECO:0000256" key="3">
    <source>
        <dbReference type="ARBA" id="ARBA00022598"/>
    </source>
</evidence>
<evidence type="ECO:0000259" key="11">
    <source>
        <dbReference type="PROSITE" id="PS50263"/>
    </source>
</evidence>
<evidence type="ECO:0000256" key="5">
    <source>
        <dbReference type="ARBA" id="ARBA00022840"/>
    </source>
</evidence>
<feature type="binding site" evidence="7">
    <location>
        <position position="177"/>
    </location>
    <ligand>
        <name>L-glutamine</name>
        <dbReference type="ChEBI" id="CHEBI:58359"/>
    </ligand>
</feature>
<dbReference type="HAMAP" id="MF_02090">
    <property type="entry name" value="NadE_glutamine_dep"/>
    <property type="match status" value="1"/>
</dbReference>
<dbReference type="Gene3D" id="3.60.110.10">
    <property type="entry name" value="Carbon-nitrogen hydrolase"/>
    <property type="match status" value="1"/>
</dbReference>
<comment type="caution">
    <text evidence="7">Lacks conserved residue(s) required for the propagation of feature annotation.</text>
</comment>
<keyword evidence="13" id="KW-1185">Reference proteome</keyword>
<name>A0A074JXM6_9RHOB</name>
<dbReference type="SUPFAM" id="SSF52402">
    <property type="entry name" value="Adenine nucleotide alpha hydrolases-like"/>
    <property type="match status" value="1"/>
</dbReference>
<dbReference type="InterPro" id="IPR003010">
    <property type="entry name" value="C-N_Hydrolase"/>
</dbReference>
<dbReference type="EC" id="6.3.5.1" evidence="7 8"/>
<dbReference type="NCBIfam" id="NF010588">
    <property type="entry name" value="PRK13981.1"/>
    <property type="match status" value="1"/>
</dbReference>
<dbReference type="InterPro" id="IPR003694">
    <property type="entry name" value="NAD_synthase"/>
</dbReference>
<dbReference type="GO" id="GO:0003952">
    <property type="term" value="F:NAD+ synthase (glutamine-hydrolyzing) activity"/>
    <property type="evidence" value="ECO:0007669"/>
    <property type="project" value="UniProtKB-UniRule"/>
</dbReference>
<dbReference type="Gene3D" id="3.40.50.620">
    <property type="entry name" value="HUPs"/>
    <property type="match status" value="1"/>
</dbReference>
<dbReference type="Pfam" id="PF02540">
    <property type="entry name" value="NAD_synthase"/>
    <property type="match status" value="1"/>
</dbReference>
<feature type="binding site" evidence="7">
    <location>
        <position position="375"/>
    </location>
    <ligand>
        <name>deamido-NAD(+)</name>
        <dbReference type="ChEBI" id="CHEBI:58437"/>
        <note>ligand shared between two neighboring subunits</note>
    </ligand>
</feature>
<dbReference type="eggNOG" id="COG0171">
    <property type="taxonomic scope" value="Bacteria"/>
</dbReference>
<comment type="catalytic activity">
    <reaction evidence="7 8">
        <text>deamido-NAD(+) + L-glutamine + ATP + H2O = L-glutamate + AMP + diphosphate + NAD(+) + H(+)</text>
        <dbReference type="Rhea" id="RHEA:24384"/>
        <dbReference type="ChEBI" id="CHEBI:15377"/>
        <dbReference type="ChEBI" id="CHEBI:15378"/>
        <dbReference type="ChEBI" id="CHEBI:29985"/>
        <dbReference type="ChEBI" id="CHEBI:30616"/>
        <dbReference type="ChEBI" id="CHEBI:33019"/>
        <dbReference type="ChEBI" id="CHEBI:57540"/>
        <dbReference type="ChEBI" id="CHEBI:58359"/>
        <dbReference type="ChEBI" id="CHEBI:58437"/>
        <dbReference type="ChEBI" id="CHEBI:456215"/>
        <dbReference type="EC" id="6.3.5.1"/>
    </reaction>
</comment>
<dbReference type="UniPathway" id="UPA00253">
    <property type="reaction ID" value="UER00334"/>
</dbReference>
<feature type="binding site" evidence="7">
    <location>
        <position position="523"/>
    </location>
    <ligand>
        <name>deamido-NAD(+)</name>
        <dbReference type="ChEBI" id="CHEBI:58437"/>
        <note>ligand shared between two neighboring subunits</note>
    </ligand>
</feature>
<evidence type="ECO:0000256" key="4">
    <source>
        <dbReference type="ARBA" id="ARBA00022741"/>
    </source>
</evidence>
<dbReference type="PANTHER" id="PTHR23090">
    <property type="entry name" value="NH 3 /GLUTAMINE-DEPENDENT NAD + SYNTHETASE"/>
    <property type="match status" value="1"/>
</dbReference>
<keyword evidence="3 7" id="KW-0436">Ligase</keyword>
<keyword evidence="5 7" id="KW-0067">ATP-binding</keyword>
<feature type="active site" description="Proton acceptor; for glutaminase activity" evidence="7">
    <location>
        <position position="47"/>
    </location>
</feature>
<evidence type="ECO:0000256" key="10">
    <source>
        <dbReference type="SAM" id="MobiDB-lite"/>
    </source>
</evidence>
<dbReference type="InterPro" id="IPR022310">
    <property type="entry name" value="NAD/GMP_synthase"/>
</dbReference>
<dbReference type="PIRSF" id="PIRSF006630">
    <property type="entry name" value="NADS_GAT"/>
    <property type="match status" value="1"/>
</dbReference>
<dbReference type="InterPro" id="IPR014445">
    <property type="entry name" value="Gln-dep_NAD_synthase"/>
</dbReference>
<comment type="caution">
    <text evidence="12">The sequence shown here is derived from an EMBL/GenBank/DDBJ whole genome shotgun (WGS) entry which is preliminary data.</text>
</comment>
<dbReference type="AlphaFoldDB" id="A0A074JXM6"/>
<dbReference type="eggNOG" id="COG0388">
    <property type="taxonomic scope" value="Bacteria"/>
</dbReference>
<feature type="region of interest" description="Disordered" evidence="10">
    <location>
        <begin position="456"/>
        <end position="477"/>
    </location>
</feature>
<dbReference type="PROSITE" id="PS50263">
    <property type="entry name" value="CN_HYDROLASE"/>
    <property type="match status" value="1"/>
</dbReference>
<dbReference type="GO" id="GO:0004359">
    <property type="term" value="F:glutaminase activity"/>
    <property type="evidence" value="ECO:0007669"/>
    <property type="project" value="InterPro"/>
</dbReference>
<feature type="active site" description="Nucleophile; for glutaminase activity" evidence="7">
    <location>
        <position position="151"/>
    </location>
</feature>
<feature type="binding site" evidence="7">
    <location>
        <position position="404"/>
    </location>
    <ligand>
        <name>deamido-NAD(+)</name>
        <dbReference type="ChEBI" id="CHEBI:58437"/>
        <note>ligand shared between two neighboring subunits</note>
    </ligand>
</feature>
<dbReference type="GO" id="GO:0005737">
    <property type="term" value="C:cytoplasm"/>
    <property type="evidence" value="ECO:0007669"/>
    <property type="project" value="InterPro"/>
</dbReference>
<dbReference type="Pfam" id="PF00795">
    <property type="entry name" value="CN_hydrolase"/>
    <property type="match status" value="1"/>
</dbReference>
<dbReference type="GO" id="GO:0009435">
    <property type="term" value="P:NAD+ biosynthetic process"/>
    <property type="evidence" value="ECO:0007669"/>
    <property type="project" value="UniProtKB-UniRule"/>
</dbReference>
<feature type="binding site" evidence="7">
    <location>
        <position position="183"/>
    </location>
    <ligand>
        <name>L-glutamine</name>
        <dbReference type="ChEBI" id="CHEBI:58359"/>
    </ligand>
</feature>
<comment type="function">
    <text evidence="7">Catalyzes the ATP-dependent amidation of deamido-NAD to form NAD. Uses L-glutamine as a nitrogen source.</text>
</comment>
<evidence type="ECO:0000313" key="13">
    <source>
        <dbReference type="Proteomes" id="UP000027471"/>
    </source>
</evidence>
<accession>A0A074JXM6</accession>
<comment type="similarity">
    <text evidence="9">Belongs to the NAD synthetase family.</text>
</comment>
<dbReference type="STRING" id="1353528.DT23_02375"/>
<organism evidence="12 13">
    <name type="scientific">Thioclava indica</name>
    <dbReference type="NCBI Taxonomy" id="1353528"/>
    <lineage>
        <taxon>Bacteria</taxon>
        <taxon>Pseudomonadati</taxon>
        <taxon>Pseudomonadota</taxon>
        <taxon>Alphaproteobacteria</taxon>
        <taxon>Rhodobacterales</taxon>
        <taxon>Paracoccaceae</taxon>
        <taxon>Thioclava</taxon>
    </lineage>
</organism>
<evidence type="ECO:0000256" key="8">
    <source>
        <dbReference type="PIRNR" id="PIRNR006630"/>
    </source>
</evidence>
<dbReference type="GO" id="GO:0008795">
    <property type="term" value="F:NAD+ synthase activity"/>
    <property type="evidence" value="ECO:0007669"/>
    <property type="project" value="UniProtKB-UniRule"/>
</dbReference>
<dbReference type="InterPro" id="IPR014729">
    <property type="entry name" value="Rossmann-like_a/b/a_fold"/>
</dbReference>
<evidence type="ECO:0000256" key="1">
    <source>
        <dbReference type="ARBA" id="ARBA00005188"/>
    </source>
</evidence>
<comment type="similarity">
    <text evidence="2 7 8">In the C-terminal section; belongs to the NAD synthetase family.</text>
</comment>
<dbReference type="NCBIfam" id="TIGR00552">
    <property type="entry name" value="nadE"/>
    <property type="match status" value="1"/>
</dbReference>
<dbReference type="SUPFAM" id="SSF56317">
    <property type="entry name" value="Carbon-nitrogen hydrolase"/>
    <property type="match status" value="1"/>
</dbReference>
<dbReference type="EMBL" id="AUNB01000018">
    <property type="protein sequence ID" value="KEO60353.1"/>
    <property type="molecule type" value="Genomic_DNA"/>
</dbReference>
<evidence type="ECO:0000256" key="6">
    <source>
        <dbReference type="ARBA" id="ARBA00023027"/>
    </source>
</evidence>
<keyword evidence="6 7" id="KW-0520">NAD</keyword>
<gene>
    <name evidence="7" type="primary">nadE</name>
    <name evidence="12" type="ORF">DT23_02375</name>
</gene>
<dbReference type="Proteomes" id="UP000027471">
    <property type="component" value="Unassembled WGS sequence"/>
</dbReference>
<feature type="domain" description="CN hydrolase" evidence="11">
    <location>
        <begin position="7"/>
        <end position="247"/>
    </location>
</feature>
<dbReference type="PANTHER" id="PTHR23090:SF9">
    <property type="entry name" value="GLUTAMINE-DEPENDENT NAD(+) SYNTHETASE"/>
    <property type="match status" value="1"/>
</dbReference>
<dbReference type="InterPro" id="IPR036526">
    <property type="entry name" value="C-N_Hydrolase_sf"/>
</dbReference>
<protein>
    <recommendedName>
        <fullName evidence="7 8">Glutamine-dependent NAD(+) synthetase</fullName>
        <ecNumber evidence="7 8">6.3.5.1</ecNumber>
    </recommendedName>
    <alternativeName>
        <fullName evidence="7 8">NAD(+) synthase [glutamine-hydrolyzing]</fullName>
    </alternativeName>
</protein>
<reference evidence="12 13" key="1">
    <citation type="journal article" date="2015" name="Antonie Van Leeuwenhoek">
        <title>Thioclava indica sp. nov., isolated from surface seawater of the Indian Ocean.</title>
        <authorList>
            <person name="Liu Y."/>
            <person name="Lai Q."/>
            <person name="Du J."/>
            <person name="Xu H."/>
            <person name="Jiang L."/>
            <person name="Shao Z."/>
        </authorList>
    </citation>
    <scope>NUCLEOTIDE SEQUENCE [LARGE SCALE GENOMIC DNA]</scope>
    <source>
        <strain evidence="12 13">DT23-4</strain>
    </source>
</reference>